<dbReference type="Proteomes" id="UP000251692">
    <property type="component" value="Unassembled WGS sequence"/>
</dbReference>
<evidence type="ECO:0000256" key="4">
    <source>
        <dbReference type="ARBA" id="ARBA00023136"/>
    </source>
</evidence>
<evidence type="ECO:0000256" key="5">
    <source>
        <dbReference type="SAM" id="Phobius"/>
    </source>
</evidence>
<sequence length="437" mass="49475">MVREYLAQTGPEIVLENRRKMQLDWGFILTILAVASTFLGNSLVRLDLGIFTLYPLRLLGFMGVFYMLINQKWDDPFLSFTSKFIFFMMILGFISIFWAPDTVLAIKEFGVLQTGLTLTWLLTKYINTEKRVELVLLIWVLGAILVNMIGLWEVVNQKFLIVEKMGGKLEREIERIGALAPRSIFVNQNNYAFFNAITAPVLLGMFVKKTRPLWHYLVTGFSLALSVYLLISSYSRAAMGGFALALIFFAVFTFFTKSNHKISVLKLLGIAAIAIALIVAVNTSLLDVITNKLDMVVEKNNQRTDESRADIYAENLALVANNLGIGMGPGSSYDKVDNLPPHNFFLQILVEYGLVTVLGFLWIFYRVFKRYGLYKQVMPDALPYILRASILAFPLMSIGPSSIVGEGIFWLWFGFIIAYSSIMLRKYCSVLPPKEID</sequence>
<dbReference type="Pfam" id="PF04932">
    <property type="entry name" value="Wzy_C"/>
    <property type="match status" value="1"/>
</dbReference>
<proteinExistence type="predicted"/>
<evidence type="ECO:0000256" key="1">
    <source>
        <dbReference type="ARBA" id="ARBA00004141"/>
    </source>
</evidence>
<evidence type="ECO:0000259" key="6">
    <source>
        <dbReference type="Pfam" id="PF04932"/>
    </source>
</evidence>
<name>A0A364RDJ4_9BACT</name>
<evidence type="ECO:0000256" key="3">
    <source>
        <dbReference type="ARBA" id="ARBA00022989"/>
    </source>
</evidence>
<keyword evidence="4 5" id="KW-0472">Membrane</keyword>
<feature type="transmembrane region" description="Helical" evidence="5">
    <location>
        <begin position="214"/>
        <end position="231"/>
    </location>
</feature>
<reference evidence="7 8" key="2">
    <citation type="submission" date="2018-07" db="EMBL/GenBank/DDBJ databases">
        <title>Pontibacter sp. 2b14 genomic sequence and assembly.</title>
        <authorList>
            <person name="Du Z.-J."/>
        </authorList>
    </citation>
    <scope>NUCLEOTIDE SEQUENCE [LARGE SCALE GENOMIC DNA]</scope>
    <source>
        <strain evidence="7 8">2b14</strain>
    </source>
</reference>
<feature type="transmembrane region" description="Helical" evidence="5">
    <location>
        <begin position="237"/>
        <end position="255"/>
    </location>
</feature>
<dbReference type="OrthoDB" id="892754at2"/>
<dbReference type="InterPro" id="IPR007016">
    <property type="entry name" value="O-antigen_ligase-rel_domated"/>
</dbReference>
<feature type="transmembrane region" description="Helical" evidence="5">
    <location>
        <begin position="191"/>
        <end position="207"/>
    </location>
</feature>
<comment type="caution">
    <text evidence="7">The sequence shown here is derived from an EMBL/GenBank/DDBJ whole genome shotgun (WGS) entry which is preliminary data.</text>
</comment>
<feature type="transmembrane region" description="Helical" evidence="5">
    <location>
        <begin position="134"/>
        <end position="155"/>
    </location>
</feature>
<dbReference type="InterPro" id="IPR051533">
    <property type="entry name" value="WaaL-like"/>
</dbReference>
<organism evidence="7 8">
    <name type="scientific">Pontibacter arcticus</name>
    <dbReference type="NCBI Taxonomy" id="2080288"/>
    <lineage>
        <taxon>Bacteria</taxon>
        <taxon>Pseudomonadati</taxon>
        <taxon>Bacteroidota</taxon>
        <taxon>Cytophagia</taxon>
        <taxon>Cytophagales</taxon>
        <taxon>Hymenobacteraceae</taxon>
        <taxon>Pontibacter</taxon>
    </lineage>
</organism>
<dbReference type="RefSeq" id="WP_112306010.1">
    <property type="nucleotide sequence ID" value="NZ_QMDV01000003.1"/>
</dbReference>
<feature type="transmembrane region" description="Helical" evidence="5">
    <location>
        <begin position="344"/>
        <end position="364"/>
    </location>
</feature>
<dbReference type="PANTHER" id="PTHR37422:SF23">
    <property type="entry name" value="TEICHURONIC ACID BIOSYNTHESIS PROTEIN TUAE"/>
    <property type="match status" value="1"/>
</dbReference>
<feature type="transmembrane region" description="Helical" evidence="5">
    <location>
        <begin position="384"/>
        <end position="403"/>
    </location>
</feature>
<keyword evidence="2 5" id="KW-0812">Transmembrane</keyword>
<evidence type="ECO:0000313" key="7">
    <source>
        <dbReference type="EMBL" id="RAU82418.1"/>
    </source>
</evidence>
<feature type="transmembrane region" description="Helical" evidence="5">
    <location>
        <begin position="267"/>
        <end position="286"/>
    </location>
</feature>
<feature type="transmembrane region" description="Helical" evidence="5">
    <location>
        <begin position="50"/>
        <end position="68"/>
    </location>
</feature>
<dbReference type="GO" id="GO:0016020">
    <property type="term" value="C:membrane"/>
    <property type="evidence" value="ECO:0007669"/>
    <property type="project" value="UniProtKB-SubCell"/>
</dbReference>
<keyword evidence="8" id="KW-1185">Reference proteome</keyword>
<evidence type="ECO:0000313" key="8">
    <source>
        <dbReference type="Proteomes" id="UP000251692"/>
    </source>
</evidence>
<feature type="transmembrane region" description="Helical" evidence="5">
    <location>
        <begin position="409"/>
        <end position="428"/>
    </location>
</feature>
<feature type="transmembrane region" description="Helical" evidence="5">
    <location>
        <begin position="25"/>
        <end position="44"/>
    </location>
</feature>
<protein>
    <recommendedName>
        <fullName evidence="6">O-antigen ligase-related domain-containing protein</fullName>
    </recommendedName>
</protein>
<feature type="transmembrane region" description="Helical" evidence="5">
    <location>
        <begin position="80"/>
        <end position="98"/>
    </location>
</feature>
<comment type="subcellular location">
    <subcellularLocation>
        <location evidence="1">Membrane</location>
        <topology evidence="1">Multi-pass membrane protein</topology>
    </subcellularLocation>
</comment>
<dbReference type="AlphaFoldDB" id="A0A364RDJ4"/>
<reference evidence="7 8" key="1">
    <citation type="submission" date="2018-06" db="EMBL/GenBank/DDBJ databases">
        <authorList>
            <person name="Liu Z.-W."/>
        </authorList>
    </citation>
    <scope>NUCLEOTIDE SEQUENCE [LARGE SCALE GENOMIC DNA]</scope>
    <source>
        <strain evidence="7 8">2b14</strain>
    </source>
</reference>
<feature type="domain" description="O-antigen ligase-related" evidence="6">
    <location>
        <begin position="222"/>
        <end position="361"/>
    </location>
</feature>
<dbReference type="EMBL" id="QMDV01000003">
    <property type="protein sequence ID" value="RAU82418.1"/>
    <property type="molecule type" value="Genomic_DNA"/>
</dbReference>
<feature type="transmembrane region" description="Helical" evidence="5">
    <location>
        <begin position="104"/>
        <end position="122"/>
    </location>
</feature>
<evidence type="ECO:0000256" key="2">
    <source>
        <dbReference type="ARBA" id="ARBA00022692"/>
    </source>
</evidence>
<gene>
    <name evidence="7" type="ORF">DP923_11580</name>
</gene>
<keyword evidence="3 5" id="KW-1133">Transmembrane helix</keyword>
<accession>A0A364RDJ4</accession>
<dbReference type="PANTHER" id="PTHR37422">
    <property type="entry name" value="TEICHURONIC ACID BIOSYNTHESIS PROTEIN TUAE"/>
    <property type="match status" value="1"/>
</dbReference>